<organism evidence="3 4">
    <name type="scientific">Prorocentrum cordatum</name>
    <dbReference type="NCBI Taxonomy" id="2364126"/>
    <lineage>
        <taxon>Eukaryota</taxon>
        <taxon>Sar</taxon>
        <taxon>Alveolata</taxon>
        <taxon>Dinophyceae</taxon>
        <taxon>Prorocentrales</taxon>
        <taxon>Prorocentraceae</taxon>
        <taxon>Prorocentrum</taxon>
    </lineage>
</organism>
<evidence type="ECO:0000256" key="1">
    <source>
        <dbReference type="SAM" id="MobiDB-lite"/>
    </source>
</evidence>
<protein>
    <submittedName>
        <fullName evidence="3">Uncharacterized protein</fullName>
    </submittedName>
</protein>
<proteinExistence type="predicted"/>
<evidence type="ECO:0000313" key="3">
    <source>
        <dbReference type="EMBL" id="CAK0804704.1"/>
    </source>
</evidence>
<feature type="signal peptide" evidence="2">
    <location>
        <begin position="1"/>
        <end position="19"/>
    </location>
</feature>
<keyword evidence="2" id="KW-0732">Signal</keyword>
<dbReference type="EMBL" id="CAUYUJ010003302">
    <property type="protein sequence ID" value="CAK0804704.1"/>
    <property type="molecule type" value="Genomic_DNA"/>
</dbReference>
<sequence>MAKAVLDLVAFMLVDQVAEQGTAVVTGKVRTSHRTVAEDAAVKHGRRNREAPGGQQEISELRRAMAARGGVVRAKDGFEVFYGVEQETKPCASGSVEGDGRDGYDMFYGKQAQRPPGQRKPRRSAPEAACSSPARGAPTDEGGATPRGPLASAPSQQPLSARTSRPAASTRCNVIPSIPEVATLPAGVETFSLCEEPAVPEGVEVFTMSRNATVPRTPRETRTPRECPTPRGCIAGAPRECATPRECPAEPRTSPC</sequence>
<gene>
    <name evidence="3" type="ORF">PCOR1329_LOCUS11422</name>
</gene>
<keyword evidence="4" id="KW-1185">Reference proteome</keyword>
<name>A0ABN9QHT3_9DINO</name>
<evidence type="ECO:0000256" key="2">
    <source>
        <dbReference type="SAM" id="SignalP"/>
    </source>
</evidence>
<feature type="chain" id="PRO_5046849090" evidence="2">
    <location>
        <begin position="20"/>
        <end position="256"/>
    </location>
</feature>
<accession>A0ABN9QHT3</accession>
<comment type="caution">
    <text evidence="3">The sequence shown here is derived from an EMBL/GenBank/DDBJ whole genome shotgun (WGS) entry which is preliminary data.</text>
</comment>
<reference evidence="3" key="1">
    <citation type="submission" date="2023-10" db="EMBL/GenBank/DDBJ databases">
        <authorList>
            <person name="Chen Y."/>
            <person name="Shah S."/>
            <person name="Dougan E. K."/>
            <person name="Thang M."/>
            <person name="Chan C."/>
        </authorList>
    </citation>
    <scope>NUCLEOTIDE SEQUENCE [LARGE SCALE GENOMIC DNA]</scope>
</reference>
<evidence type="ECO:0000313" key="4">
    <source>
        <dbReference type="Proteomes" id="UP001189429"/>
    </source>
</evidence>
<feature type="compositionally biased region" description="Polar residues" evidence="1">
    <location>
        <begin position="153"/>
        <end position="169"/>
    </location>
</feature>
<dbReference type="Proteomes" id="UP001189429">
    <property type="component" value="Unassembled WGS sequence"/>
</dbReference>
<feature type="region of interest" description="Disordered" evidence="1">
    <location>
        <begin position="90"/>
        <end position="169"/>
    </location>
</feature>